<dbReference type="GeneID" id="20709796"/>
<dbReference type="RefSeq" id="XP_009658353.1">
    <property type="nucleotide sequence ID" value="XM_009660058.1"/>
</dbReference>
<accession>G2XDV1</accession>
<dbReference type="HOGENOM" id="CLU_2199016_0_0_1"/>
<dbReference type="EMBL" id="DS572714">
    <property type="protein sequence ID" value="EGY17999.1"/>
    <property type="molecule type" value="Genomic_DNA"/>
</dbReference>
<evidence type="ECO:0000256" key="1">
    <source>
        <dbReference type="SAM" id="MobiDB-lite"/>
    </source>
</evidence>
<dbReference type="PHI-base" id="PHI:10218"/>
<dbReference type="KEGG" id="vda:VDAG_08333"/>
<organism evidence="2 3">
    <name type="scientific">Verticillium dahliae (strain VdLs.17 / ATCC MYA-4575 / FGSC 10137)</name>
    <name type="common">Verticillium wilt</name>
    <dbReference type="NCBI Taxonomy" id="498257"/>
    <lineage>
        <taxon>Eukaryota</taxon>
        <taxon>Fungi</taxon>
        <taxon>Dikarya</taxon>
        <taxon>Ascomycota</taxon>
        <taxon>Pezizomycotina</taxon>
        <taxon>Sordariomycetes</taxon>
        <taxon>Hypocreomycetidae</taxon>
        <taxon>Glomerellales</taxon>
        <taxon>Plectosphaerellaceae</taxon>
        <taxon>Verticillium</taxon>
    </lineage>
</organism>
<reference evidence="3" key="2">
    <citation type="journal article" date="2011" name="PLoS Pathog.">
        <title>Comparative genomics yields insights into niche adaptation of plant vascular wilt pathogens.</title>
        <authorList>
            <person name="Klosterman S.J."/>
            <person name="Subbarao K.V."/>
            <person name="Kang S."/>
            <person name="Veronese P."/>
            <person name="Gold S.E."/>
            <person name="Thomma B.P.H.J."/>
            <person name="Chen Z."/>
            <person name="Henrissat B."/>
            <person name="Lee Y.-H."/>
            <person name="Park J."/>
            <person name="Garcia-Pedrajas M.D."/>
            <person name="Barbara D.J."/>
            <person name="Anchieta A."/>
            <person name="de Jonge R."/>
            <person name="Santhanam P."/>
            <person name="Maruthachalam K."/>
            <person name="Atallah Z."/>
            <person name="Amyotte S.G."/>
            <person name="Paz Z."/>
            <person name="Inderbitzin P."/>
            <person name="Hayes R.J."/>
            <person name="Heiman D.I."/>
            <person name="Young S."/>
            <person name="Zeng Q."/>
            <person name="Engels R."/>
            <person name="Galagan J."/>
            <person name="Cuomo C.A."/>
            <person name="Dobinson K.F."/>
            <person name="Ma L.-J."/>
        </authorList>
    </citation>
    <scope>NUCLEOTIDE SEQUENCE [LARGE SCALE GENOMIC DNA]</scope>
    <source>
        <strain evidence="3">VdLs.17 / ATCC MYA-4575 / FGSC 10137</strain>
    </source>
</reference>
<protein>
    <submittedName>
        <fullName evidence="2">Uncharacterized protein</fullName>
    </submittedName>
</protein>
<reference evidence="2 3" key="1">
    <citation type="submission" date="2008-03" db="EMBL/GenBank/DDBJ databases">
        <title>The Genome Sequence of Verticillium dahliae VdLs.17.</title>
        <authorList>
            <consortium name="The Broad Institute Genome Sequencing Platform"/>
            <person name="Ma L.-J.J."/>
            <person name="Klosterman S.J."/>
            <person name="Subbarao K."/>
            <person name="Dobinson K."/>
            <person name="Veronese P."/>
            <person name="Kang S."/>
            <person name="Gold S.E."/>
            <person name="Young S."/>
            <person name="Jaffe D."/>
            <person name="Gnerre S."/>
            <person name="Berlin A."/>
            <person name="Heiman D."/>
            <person name="Hepburn T."/>
            <person name="Sykes S."/>
            <person name="Alvarado L."/>
            <person name="Kodira C.D."/>
            <person name="Lander E."/>
            <person name="Galagan J."/>
            <person name="Nusbaum C."/>
            <person name="Birren B."/>
        </authorList>
    </citation>
    <scope>NUCLEOTIDE SEQUENCE [LARGE SCALE GENOMIC DNA]</scope>
    <source>
        <strain evidence="3">VdLs.17 / ATCC MYA-4575 / FGSC 10137</strain>
    </source>
</reference>
<dbReference type="InParanoid" id="G2XDV1"/>
<sequence length="108" mass="12174">MSILGVARRNPSQQSQWSPRHASKPAAVSSKGRRASGYFSIRTLCQLIDATQIADAMRFWHCSDGAQREKPCLLSQQRQTWYRDQYDSHPPRAFTSQMAVSGANLDAF</sequence>
<name>G2XDV1_VERDV</name>
<proteinExistence type="predicted"/>
<dbReference type="Proteomes" id="UP000001611">
    <property type="component" value="Unassembled WGS sequence"/>
</dbReference>
<gene>
    <name evidence="2" type="ORF">VDAG_08333</name>
</gene>
<dbReference type="AlphaFoldDB" id="G2XDV1"/>
<keyword evidence="3" id="KW-1185">Reference proteome</keyword>
<evidence type="ECO:0000313" key="3">
    <source>
        <dbReference type="Proteomes" id="UP000001611"/>
    </source>
</evidence>
<feature type="region of interest" description="Disordered" evidence="1">
    <location>
        <begin position="1"/>
        <end position="34"/>
    </location>
</feature>
<evidence type="ECO:0000313" key="2">
    <source>
        <dbReference type="EMBL" id="EGY17999.1"/>
    </source>
</evidence>